<proteinExistence type="predicted"/>
<dbReference type="EMBL" id="WXWW01000259">
    <property type="protein sequence ID" value="NAW67104.1"/>
    <property type="molecule type" value="Genomic_DNA"/>
</dbReference>
<reference evidence="2 3" key="1">
    <citation type="submission" date="2017-05" db="EMBL/GenBank/DDBJ databases">
        <title>High clonality and local adaptation shapes Vibrionaceae linages within an endangered oasis.</title>
        <authorList>
            <person name="Vazquez-Rosas-Landa M."/>
        </authorList>
    </citation>
    <scope>NUCLEOTIDE SEQUENCE [LARGE SCALE GENOMIC DNA]</scope>
    <source>
        <strain evidence="2 3">P46_P4S1P180</strain>
    </source>
</reference>
<dbReference type="PROSITE" id="PS51257">
    <property type="entry name" value="PROKAR_LIPOPROTEIN"/>
    <property type="match status" value="1"/>
</dbReference>
<sequence>MNKKLLALLIASSFALYGCGDEKGLSGTPTIDPDIKNSLNAETKIAFDLLSDEKVVITPSFVAMDLDDGTIATESSAKVANISDPAYAWGKTDGWSTTQPIIIDFTGNDLAAETAADSFYLIKSGDPTNSADTTTPEVLSVDNGDFMVTASGTRLTVILTKPLDPASNYMFAVTSDLKDAEGNPVGMSNSYAVLKSVGKVPDAALEKPQAITQAVESTLAAVAGAPKNKIIFSSWFTTASVGEVLYAAKSASALALTDGAENIWQGSAIADGISQSDLQDLFKMSVPTDTGTTTPGGNPIYTGTIKLPYFLEKDPTKFSKTPWQSGMPSLAKISYFLNNGSDADKAAIVQQLAALQITTEDLAAVKTDPETQVRVLQALTGSTLTLADGSQLDEERLITRYSPVPKLKAVDTVEYTLVLSSDTTNCATGSSKVSIYQHGITSTKDTVAALADSVMDTECHAIFAIDHPLHGTRGIAGMSASTGNPEMYLNLASLTVARDNLRQSTIDVLNLRAGIAAVFQKLGTAILQGDTTTIGEMGQLARLNPQSKVGFVGHSLGAITGINVADAANRTLNDTKGDAAFAIDKVALANPGAGIPYLLLQSGTFGDSIKGQLLYAASTDFQDYCASKSLTDPKTCFETFETELVGGGDPNSDLANAYAQFSQFAYVAQGVLDTVDPINTSLQVSADLPVYLTQVEDDVTIPNMLAQPGTAGSVVSGTSILLPYSPFGGTLPLLQTMSLAPTTTSVNGQTVRNAVLFNNTGTHSSLLSGDGLTAEMQGQVSSFLNEDGTVLTINDASNINPTP</sequence>
<feature type="domain" description="Bacterial virulence factor lipase N-terminal" evidence="1">
    <location>
        <begin position="30"/>
        <end position="262"/>
    </location>
</feature>
<dbReference type="InterPro" id="IPR029058">
    <property type="entry name" value="AB_hydrolase_fold"/>
</dbReference>
<dbReference type="InterPro" id="IPR025920">
    <property type="entry name" value="Lipase_bact_N"/>
</dbReference>
<dbReference type="InterPro" id="IPR020009">
    <property type="entry name" value="VolA/Pla-1/cef"/>
</dbReference>
<dbReference type="SUPFAM" id="SSF53474">
    <property type="entry name" value="alpha/beta-Hydrolases"/>
    <property type="match status" value="1"/>
</dbReference>
<dbReference type="NCBIfam" id="TIGR03502">
    <property type="entry name" value="lipase_Pla1_cef"/>
    <property type="match status" value="1"/>
</dbReference>
<dbReference type="Pfam" id="PF12262">
    <property type="entry name" value="Lipase_bact_N"/>
    <property type="match status" value="1"/>
</dbReference>
<name>A0A7X4WE59_9GAMM</name>
<organism evidence="2 3">
    <name type="scientific">Photobacterium halotolerans</name>
    <dbReference type="NCBI Taxonomy" id="265726"/>
    <lineage>
        <taxon>Bacteria</taxon>
        <taxon>Pseudomonadati</taxon>
        <taxon>Pseudomonadota</taxon>
        <taxon>Gammaproteobacteria</taxon>
        <taxon>Vibrionales</taxon>
        <taxon>Vibrionaceae</taxon>
        <taxon>Photobacterium</taxon>
    </lineage>
</organism>
<dbReference type="Proteomes" id="UP000465712">
    <property type="component" value="Unassembled WGS sequence"/>
</dbReference>
<dbReference type="AlphaFoldDB" id="A0A7X4WE59"/>
<evidence type="ECO:0000313" key="3">
    <source>
        <dbReference type="Proteomes" id="UP000465712"/>
    </source>
</evidence>
<dbReference type="Gene3D" id="3.40.50.1820">
    <property type="entry name" value="alpha/beta hydrolase"/>
    <property type="match status" value="1"/>
</dbReference>
<evidence type="ECO:0000259" key="1">
    <source>
        <dbReference type="Pfam" id="PF12262"/>
    </source>
</evidence>
<comment type="caution">
    <text evidence="2">The sequence shown here is derived from an EMBL/GenBank/DDBJ whole genome shotgun (WGS) entry which is preliminary data.</text>
</comment>
<accession>A0A7X4WE59</accession>
<dbReference type="RefSeq" id="WP_161446508.1">
    <property type="nucleotide sequence ID" value="NZ_WXWW01000259.1"/>
</dbReference>
<gene>
    <name evidence="2" type="ORF">CAG72_18070</name>
</gene>
<evidence type="ECO:0000313" key="2">
    <source>
        <dbReference type="EMBL" id="NAW67104.1"/>
    </source>
</evidence>
<protein>
    <submittedName>
        <fullName evidence="2">Lipase</fullName>
    </submittedName>
</protein>